<keyword evidence="1" id="KW-1185">Reference proteome</keyword>
<dbReference type="WBParaSite" id="SMUV_0000979501-mRNA-1">
    <property type="protein sequence ID" value="SMUV_0000979501-mRNA-1"/>
    <property type="gene ID" value="SMUV_0000979501"/>
</dbReference>
<reference evidence="2" key="1">
    <citation type="submission" date="2017-02" db="UniProtKB">
        <authorList>
            <consortium name="WormBaseParasite"/>
        </authorList>
    </citation>
    <scope>IDENTIFICATION</scope>
</reference>
<evidence type="ECO:0000313" key="2">
    <source>
        <dbReference type="WBParaSite" id="SMUV_0000979501-mRNA-1"/>
    </source>
</evidence>
<protein>
    <submittedName>
        <fullName evidence="2">DNA-directed DNA polymerase</fullName>
    </submittedName>
</protein>
<dbReference type="AlphaFoldDB" id="A0A0N5AXW2"/>
<proteinExistence type="predicted"/>
<sequence length="78" mass="8986">MSIANSRPTSRSFVDLSLLNCVRKIDSVDDYPDLEPDVMKDLRSFTGINCLYPAMAASPNGHHILFKYAYIYWHFSNR</sequence>
<name>A0A0N5AXW2_9BILA</name>
<evidence type="ECO:0000313" key="1">
    <source>
        <dbReference type="Proteomes" id="UP000046393"/>
    </source>
</evidence>
<accession>A0A0N5AXW2</accession>
<organism evidence="1 2">
    <name type="scientific">Syphacia muris</name>
    <dbReference type="NCBI Taxonomy" id="451379"/>
    <lineage>
        <taxon>Eukaryota</taxon>
        <taxon>Metazoa</taxon>
        <taxon>Ecdysozoa</taxon>
        <taxon>Nematoda</taxon>
        <taxon>Chromadorea</taxon>
        <taxon>Rhabditida</taxon>
        <taxon>Spirurina</taxon>
        <taxon>Oxyuridomorpha</taxon>
        <taxon>Oxyuroidea</taxon>
        <taxon>Oxyuridae</taxon>
        <taxon>Syphacia</taxon>
    </lineage>
</organism>
<dbReference type="Proteomes" id="UP000046393">
    <property type="component" value="Unplaced"/>
</dbReference>